<evidence type="ECO:0000313" key="3">
    <source>
        <dbReference type="EMBL" id="AKN36397.1"/>
    </source>
</evidence>
<reference evidence="3" key="1">
    <citation type="journal article" date="2015" name="MBio">
        <title>Eco-Evolutionary Dynamics of Episomes among Ecologically Cohesive Bacterial Populations.</title>
        <authorList>
            <person name="Xue H."/>
            <person name="Cordero O.X."/>
            <person name="Camas F.M."/>
            <person name="Trimble W."/>
            <person name="Meyer F."/>
            <person name="Guglielmini J."/>
            <person name="Rocha E.P."/>
            <person name="Polz M.F."/>
        </authorList>
    </citation>
    <scope>NUCLEOTIDE SEQUENCE</scope>
    <source>
        <strain evidence="3">1F_279</strain>
    </source>
</reference>
<accession>A0A0H3ZPM5</accession>
<evidence type="ECO:0000256" key="1">
    <source>
        <dbReference type="SAM" id="Coils"/>
    </source>
</evidence>
<evidence type="ECO:0000256" key="2">
    <source>
        <dbReference type="SAM" id="MobiDB-lite"/>
    </source>
</evidence>
<keyword evidence="1" id="KW-0175">Coiled coil</keyword>
<dbReference type="AlphaFoldDB" id="A0A0H3ZPM5"/>
<name>A0A0H3ZPM5_9VIBR</name>
<organism evidence="3">
    <name type="scientific">Vibrio tasmaniensis</name>
    <dbReference type="NCBI Taxonomy" id="212663"/>
    <lineage>
        <taxon>Bacteria</taxon>
        <taxon>Pseudomonadati</taxon>
        <taxon>Pseudomonadota</taxon>
        <taxon>Gammaproteobacteria</taxon>
        <taxon>Vibrionales</taxon>
        <taxon>Vibrionaceae</taxon>
        <taxon>Vibrio</taxon>
    </lineage>
</organism>
<protein>
    <recommendedName>
        <fullName evidence="4">Phage tail tape measure protein</fullName>
    </recommendedName>
</protein>
<sequence>MTQIADFNIRFNADSAKFQKDVDYAKKMLRGYTKEASAANDSTAGLSKRLSTAGGEFKSIGETSLRVAGMVTAGMGSMATASAYLVRKSAQQAREVERMSTVAQISVEQIQALSYASEQYSISGDKMADILKDVNDKLGDYAATGGGEFKDFFEQIAPKVGLTVQELQRLSGPEALVAVKNAMDQANVPMKQQTFYLESIANDASALSPLLENNGKKLYELTNRYQDLNVAMSEYDIEKFKQMDQKLEDMSLKLQKSFSIAVVGAGDQIDWLTDKVSYSVSYWGSLFDSLGDSPKTQDGILRKLGNAREDARSTRIELEQAEKALQQLKQIQSRASSDIAAQAHLANAGFEDKIQQATTKVEKLRKSYETYSDTINKYQRQYEDQVLGLNRGDKPPKKPSLNIAGAGGLPSFSSSDNQNSSGSKLSALDNQYANEREKLKLSHEQRLRDIEGLQISEQELTRRGFETMDALKTEYREREKEFYATAQEEHQLKQDEAIQRELEAFARKEDEKTRKADQAARQRAETEKRLEAHVLGMKMQVAGQALGIIEQTAKEGSAIQKAAFFAQKAMAAAQVYIQGEVAAMAAMSLPPIGLGPIAGAGMAGTIRMMSAASAGMIMGQAIAGMAHNGISEIPTEGTWLLNKGERVYTNESAKRIDLMYGDIKRLEERMPRSKMPSMNTDAPQKQQSEPWTVIINEAPQGTHYQVDDNEKVINIMMKDANESGPYLSYIANKLGVRQHGYK</sequence>
<feature type="coiled-coil region" evidence="1">
    <location>
        <begin position="301"/>
        <end position="381"/>
    </location>
</feature>
<evidence type="ECO:0008006" key="4">
    <source>
        <dbReference type="Google" id="ProtNLM"/>
    </source>
</evidence>
<proteinExistence type="predicted"/>
<feature type="region of interest" description="Disordered" evidence="2">
    <location>
        <begin position="388"/>
        <end position="425"/>
    </location>
</feature>
<feature type="compositionally biased region" description="Low complexity" evidence="2">
    <location>
        <begin position="411"/>
        <end position="425"/>
    </location>
</feature>
<dbReference type="EMBL" id="KP795487">
    <property type="protein sequence ID" value="AKN36397.1"/>
    <property type="molecule type" value="Genomic_DNA"/>
</dbReference>